<dbReference type="SMART" id="SM00268">
    <property type="entry name" value="ACTIN"/>
    <property type="match status" value="1"/>
</dbReference>
<dbReference type="InterPro" id="IPR004000">
    <property type="entry name" value="Actin"/>
</dbReference>
<proteinExistence type="inferred from homology"/>
<comment type="subcellular location">
    <subcellularLocation>
        <location evidence="1">Cytoplasm</location>
    </subcellularLocation>
</comment>
<accession>A0A1W0WFX3</accession>
<dbReference type="SUPFAM" id="SSF53067">
    <property type="entry name" value="Actin-like ATPase domain"/>
    <property type="match status" value="2"/>
</dbReference>
<evidence type="ECO:0000256" key="3">
    <source>
        <dbReference type="ARBA" id="ARBA00022490"/>
    </source>
</evidence>
<dbReference type="AlphaFoldDB" id="A0A1W0WFX3"/>
<organism evidence="4 5">
    <name type="scientific">Hypsibius exemplaris</name>
    <name type="common">Freshwater tardigrade</name>
    <dbReference type="NCBI Taxonomy" id="2072580"/>
    <lineage>
        <taxon>Eukaryota</taxon>
        <taxon>Metazoa</taxon>
        <taxon>Ecdysozoa</taxon>
        <taxon>Tardigrada</taxon>
        <taxon>Eutardigrada</taxon>
        <taxon>Parachela</taxon>
        <taxon>Hypsibioidea</taxon>
        <taxon>Hypsibiidae</taxon>
        <taxon>Hypsibius</taxon>
    </lineage>
</organism>
<evidence type="ECO:0000313" key="4">
    <source>
        <dbReference type="EMBL" id="OQV14104.1"/>
    </source>
</evidence>
<dbReference type="Gene3D" id="3.30.420.40">
    <property type="match status" value="2"/>
</dbReference>
<dbReference type="Pfam" id="PF00022">
    <property type="entry name" value="Actin"/>
    <property type="match status" value="1"/>
</dbReference>
<comment type="similarity">
    <text evidence="2">Belongs to the actin family. ARP6 subfamily.</text>
</comment>
<dbReference type="OrthoDB" id="6220758at2759"/>
<keyword evidence="3" id="KW-0963">Cytoplasm</keyword>
<gene>
    <name evidence="4" type="ORF">BV898_11679</name>
</gene>
<protein>
    <submittedName>
        <fullName evidence="4">Actin-related protein 6</fullName>
    </submittedName>
</protein>
<dbReference type="InterPro" id="IPR043129">
    <property type="entry name" value="ATPase_NBD"/>
</dbReference>
<dbReference type="Gene3D" id="2.30.36.70">
    <property type="entry name" value="Actin, Chain A, domain 2"/>
    <property type="match status" value="1"/>
</dbReference>
<dbReference type="FunFam" id="3.30.420.40:FF:000058">
    <property type="entry name" value="Putative actin-related protein 5"/>
    <property type="match status" value="1"/>
</dbReference>
<keyword evidence="5" id="KW-1185">Reference proteome</keyword>
<dbReference type="Gene3D" id="3.90.640.10">
    <property type="entry name" value="Actin, Chain A, domain 4"/>
    <property type="match status" value="1"/>
</dbReference>
<evidence type="ECO:0000256" key="2">
    <source>
        <dbReference type="ARBA" id="ARBA00005665"/>
    </source>
</evidence>
<dbReference type="GO" id="GO:0005737">
    <property type="term" value="C:cytoplasm"/>
    <property type="evidence" value="ECO:0007669"/>
    <property type="project" value="UniProtKB-SubCell"/>
</dbReference>
<dbReference type="PANTHER" id="PTHR11937">
    <property type="entry name" value="ACTIN"/>
    <property type="match status" value="1"/>
</dbReference>
<dbReference type="EMBL" id="MTYJ01000110">
    <property type="protein sequence ID" value="OQV14104.1"/>
    <property type="molecule type" value="Genomic_DNA"/>
</dbReference>
<name>A0A1W0WFX3_HYPEX</name>
<dbReference type="Proteomes" id="UP000192578">
    <property type="component" value="Unassembled WGS sequence"/>
</dbReference>
<evidence type="ECO:0000313" key="5">
    <source>
        <dbReference type="Proteomes" id="UP000192578"/>
    </source>
</evidence>
<dbReference type="GO" id="GO:0005634">
    <property type="term" value="C:nucleus"/>
    <property type="evidence" value="ECO:0007669"/>
    <property type="project" value="UniProtKB-ARBA"/>
</dbReference>
<dbReference type="FunFam" id="3.90.640.10:FF:000014">
    <property type="entry name" value="Putative actin-related protein 6"/>
    <property type="match status" value="1"/>
</dbReference>
<reference evidence="5" key="1">
    <citation type="submission" date="2017-01" db="EMBL/GenBank/DDBJ databases">
        <title>Comparative genomics of anhydrobiosis in the tardigrade Hypsibius dujardini.</title>
        <authorList>
            <person name="Yoshida Y."/>
            <person name="Koutsovoulos G."/>
            <person name="Laetsch D."/>
            <person name="Stevens L."/>
            <person name="Kumar S."/>
            <person name="Horikawa D."/>
            <person name="Ishino K."/>
            <person name="Komine S."/>
            <person name="Tomita M."/>
            <person name="Blaxter M."/>
            <person name="Arakawa K."/>
        </authorList>
    </citation>
    <scope>NUCLEOTIDE SEQUENCE [LARGE SCALE GENOMIC DNA]</scope>
    <source>
        <strain evidence="5">Z151</strain>
    </source>
</reference>
<dbReference type="CDD" id="cd10210">
    <property type="entry name" value="ASKHA_NBD_Arp6"/>
    <property type="match status" value="1"/>
</dbReference>
<sequence>MPKNKADIAKSSSSSSADTVILDLGSYNAKLGLASNEAPKVLPNCIFKAKSEKKRQFISSQLSECKDQHQLFHMYPFSNGILTTWELEERILDYFFSDEVLNVNPKDCNLIVTEPCFNFQSIKRLFTEAVFEEYEFESAFICPPAYLSSQLFRTQNPLEPTCLVVDSGHSATHIVPVIEGAIAWHGVIRVPVGGKVITNHLKQRITFQQISVNEETQVINQIKELACFISTDLKADFRLAGDELSPLTRSCGLPDYVHHFDGYMRAVEETFERPADHEQLIRLTADRFVAPEILFRPSIIGDVRMGVAEAVADSIRRFSQETQLYLFRNIVLTGGCCLFPGFLERLKQEVGPEVPEFGEVEVIRLGDPLTTAWFGGKALAENTAFFEKMRVTRAEYQEKGESACEGKFVRPNCK</sequence>
<evidence type="ECO:0000256" key="1">
    <source>
        <dbReference type="ARBA" id="ARBA00004496"/>
    </source>
</evidence>
<comment type="caution">
    <text evidence="4">The sequence shown here is derived from an EMBL/GenBank/DDBJ whole genome shotgun (WGS) entry which is preliminary data.</text>
</comment>